<evidence type="ECO:0000256" key="2">
    <source>
        <dbReference type="ARBA" id="ARBA00023125"/>
    </source>
</evidence>
<dbReference type="SMART" id="SM00895">
    <property type="entry name" value="FCD"/>
    <property type="match status" value="1"/>
</dbReference>
<dbReference type="Gene3D" id="1.10.10.10">
    <property type="entry name" value="Winged helix-like DNA-binding domain superfamily/Winged helix DNA-binding domain"/>
    <property type="match status" value="2"/>
</dbReference>
<feature type="domain" description="GntR C-terminal" evidence="4">
    <location>
        <begin position="163"/>
        <end position="288"/>
    </location>
</feature>
<protein>
    <submittedName>
        <fullName evidence="5">GntR family transcriptional regulator</fullName>
    </submittedName>
</protein>
<dbReference type="Pfam" id="PF07729">
    <property type="entry name" value="FCD"/>
    <property type="match status" value="1"/>
</dbReference>
<gene>
    <name evidence="5" type="ORF">G0P99_04200</name>
</gene>
<evidence type="ECO:0000259" key="4">
    <source>
        <dbReference type="SMART" id="SM00895"/>
    </source>
</evidence>
<name>A0A6B2NJ88_9RHOB</name>
<dbReference type="Gene3D" id="1.20.120.530">
    <property type="entry name" value="GntR ligand-binding domain-like"/>
    <property type="match status" value="1"/>
</dbReference>
<keyword evidence="2" id="KW-0238">DNA-binding</keyword>
<keyword evidence="3" id="KW-0804">Transcription</keyword>
<proteinExistence type="predicted"/>
<dbReference type="InterPro" id="IPR036390">
    <property type="entry name" value="WH_DNA-bd_sf"/>
</dbReference>
<dbReference type="AlphaFoldDB" id="A0A6B2NJ88"/>
<sequence>MPTPRQSTRLGHIDLARKVLAIAHERGMRRGDHLPEQLLSELCGVSRTPIRSAFKILFENDFLTWREEEGYFLELDDAESLLQAQRRLEEFEQSLAQTILTDRSLRRIGEVESVNALMRKYGASRHMVQNALKVLSQDGIVTQLPGRSWSFQPLLDSPRAQEQSLNFRMVIEPQAILEPNFRLDPKKAGVLRLRMQDMLQAREGGIGSTTFLALDTDFHSFVGECSGNQFARNAIIAHHRLRRATQRAISIPDFRLRQALKEHIEILESLQTGQFELAADLMLVHLRRSRTVRPETVNRGAPPMVRGVRA</sequence>
<organism evidence="5">
    <name type="scientific">Ruegeria sp. PrR005</name>
    <dbReference type="NCBI Taxonomy" id="2706882"/>
    <lineage>
        <taxon>Bacteria</taxon>
        <taxon>Pseudomonadati</taxon>
        <taxon>Pseudomonadota</taxon>
        <taxon>Alphaproteobacteria</taxon>
        <taxon>Rhodobacterales</taxon>
        <taxon>Roseobacteraceae</taxon>
        <taxon>Ruegeria</taxon>
    </lineage>
</organism>
<dbReference type="PANTHER" id="PTHR43537">
    <property type="entry name" value="TRANSCRIPTIONAL REGULATOR, GNTR FAMILY"/>
    <property type="match status" value="1"/>
</dbReference>
<evidence type="ECO:0000313" key="5">
    <source>
        <dbReference type="EMBL" id="NDW44151.1"/>
    </source>
</evidence>
<dbReference type="InterPro" id="IPR008920">
    <property type="entry name" value="TF_FadR/GntR_C"/>
</dbReference>
<reference evidence="5" key="1">
    <citation type="submission" date="2020-02" db="EMBL/GenBank/DDBJ databases">
        <title>Delineation of the pyrene-degrading pathway in Roseobacter clade bacteria by genomic analysis.</title>
        <authorList>
            <person name="Zhou H."/>
            <person name="Wang H."/>
        </authorList>
    </citation>
    <scope>NUCLEOTIDE SEQUENCE</scope>
    <source>
        <strain evidence="5">PrR005</strain>
    </source>
</reference>
<dbReference type="GO" id="GO:0003677">
    <property type="term" value="F:DNA binding"/>
    <property type="evidence" value="ECO:0007669"/>
    <property type="project" value="UniProtKB-KW"/>
</dbReference>
<dbReference type="SUPFAM" id="SSF48008">
    <property type="entry name" value="GntR ligand-binding domain-like"/>
    <property type="match status" value="1"/>
</dbReference>
<dbReference type="InterPro" id="IPR036388">
    <property type="entry name" value="WH-like_DNA-bd_sf"/>
</dbReference>
<dbReference type="RefSeq" id="WP_164128035.1">
    <property type="nucleotide sequence ID" value="NZ_JAAGOX010000006.1"/>
</dbReference>
<evidence type="ECO:0000256" key="3">
    <source>
        <dbReference type="ARBA" id="ARBA00023163"/>
    </source>
</evidence>
<evidence type="ECO:0000256" key="1">
    <source>
        <dbReference type="ARBA" id="ARBA00023015"/>
    </source>
</evidence>
<dbReference type="PANTHER" id="PTHR43537:SF49">
    <property type="entry name" value="TRANSCRIPTIONAL REGULATORY PROTEIN"/>
    <property type="match status" value="1"/>
</dbReference>
<dbReference type="SUPFAM" id="SSF46785">
    <property type="entry name" value="Winged helix' DNA-binding domain"/>
    <property type="match status" value="2"/>
</dbReference>
<dbReference type="InterPro" id="IPR011711">
    <property type="entry name" value="GntR_C"/>
</dbReference>
<dbReference type="EMBL" id="JAAGOX010000006">
    <property type="protein sequence ID" value="NDW44151.1"/>
    <property type="molecule type" value="Genomic_DNA"/>
</dbReference>
<comment type="caution">
    <text evidence="5">The sequence shown here is derived from an EMBL/GenBank/DDBJ whole genome shotgun (WGS) entry which is preliminary data.</text>
</comment>
<keyword evidence="1" id="KW-0805">Transcription regulation</keyword>
<accession>A0A6B2NJ88</accession>